<name>A0A7X3CTD2_9BACL</name>
<dbReference type="AlphaFoldDB" id="A0A7X3CTD2"/>
<evidence type="ECO:0008006" key="3">
    <source>
        <dbReference type="Google" id="ProtNLM"/>
    </source>
</evidence>
<proteinExistence type="predicted"/>
<organism evidence="1 2">
    <name type="scientific">Paenibacillus validus</name>
    <dbReference type="NCBI Taxonomy" id="44253"/>
    <lineage>
        <taxon>Bacteria</taxon>
        <taxon>Bacillati</taxon>
        <taxon>Bacillota</taxon>
        <taxon>Bacilli</taxon>
        <taxon>Bacillales</taxon>
        <taxon>Paenibacillaceae</taxon>
        <taxon>Paenibacillus</taxon>
    </lineage>
</organism>
<sequence>MQGGNRLETPTLAEQKQELRIWKCEDTNCNAWVREEFVHEESPGCPLCKSPMVQSYKLVPLAVKKVNKTFFMGKRRL</sequence>
<accession>A0A7X3CTD2</accession>
<dbReference type="Pfam" id="PF14169">
    <property type="entry name" value="YdjO"/>
    <property type="match status" value="1"/>
</dbReference>
<evidence type="ECO:0000313" key="1">
    <source>
        <dbReference type="EMBL" id="MUG71621.1"/>
    </source>
</evidence>
<dbReference type="Proteomes" id="UP000450917">
    <property type="component" value="Unassembled WGS sequence"/>
</dbReference>
<keyword evidence="2" id="KW-1185">Reference proteome</keyword>
<reference evidence="1 2" key="1">
    <citation type="submission" date="2019-11" db="EMBL/GenBank/DDBJ databases">
        <title>Draft genome sequences of five Paenibacillus species of dairy origin.</title>
        <authorList>
            <person name="Olajide A.M."/>
            <person name="Chen S."/>
            <person name="Lapointe G."/>
        </authorList>
    </citation>
    <scope>NUCLEOTIDE SEQUENCE [LARGE SCALE GENOMIC DNA]</scope>
    <source>
        <strain evidence="1 2">2CS3</strain>
    </source>
</reference>
<evidence type="ECO:0000313" key="2">
    <source>
        <dbReference type="Proteomes" id="UP000450917"/>
    </source>
</evidence>
<dbReference type="EMBL" id="WNZX01000010">
    <property type="protein sequence ID" value="MUG71621.1"/>
    <property type="molecule type" value="Genomic_DNA"/>
</dbReference>
<gene>
    <name evidence="1" type="ORF">GNP93_13170</name>
</gene>
<dbReference type="InterPro" id="IPR025916">
    <property type="entry name" value="YdjO"/>
</dbReference>
<comment type="caution">
    <text evidence="1">The sequence shown here is derived from an EMBL/GenBank/DDBJ whole genome shotgun (WGS) entry which is preliminary data.</text>
</comment>
<protein>
    <recommendedName>
        <fullName evidence="3">Cold-shock protein</fullName>
    </recommendedName>
</protein>